<accession>A0A336JKN0</accession>
<evidence type="ECO:0000313" key="5">
    <source>
        <dbReference type="Proteomes" id="UP000256343"/>
    </source>
</evidence>
<dbReference type="Proteomes" id="UP000256343">
    <property type="component" value="Unassembled WGS sequence"/>
</dbReference>
<gene>
    <name evidence="2" type="ORF">BJ125_10576</name>
    <name evidence="3" type="ORF">SAMN05892882_10576</name>
</gene>
<dbReference type="PANTHER" id="PTHR12526:SF638">
    <property type="entry name" value="SPORE COAT PROTEIN SA"/>
    <property type="match status" value="1"/>
</dbReference>
<evidence type="ECO:0000313" key="2">
    <source>
        <dbReference type="EMBL" id="RED37997.1"/>
    </source>
</evidence>
<dbReference type="SUPFAM" id="SSF53756">
    <property type="entry name" value="UDP-Glycosyltransferase/glycogen phosphorylase"/>
    <property type="match status" value="1"/>
</dbReference>
<sequence>MPRALLHVCNDLPYWNAHRRAVALYARDAGWEVTIATAPHPAASELAQLGLHHLELPIDRFQLRPRDDLRLLAALVPLLNARRFAAAHLFTMKPLLIGGLAARIAGLIHGPHRSGVIGTVAGIGRGFAADVAGWKSAALRHGLALGLGRTASALTFENPGDRDFFVASGIIDTARTHVLPGAGIDLDLFVPRPRDPSVVTVLFAGRLLRAKGVLEFIAAADLLRERFGTQVRMLVAGPHTNGDPDGLDQTERRMLEQSDAVSYLGAVPMERMPELMASADIFVLPTRYPEGLPRVLLEAAGTRAALIAGDVDGVRAFIADRVTGLLLPRIDAHTIADAIGSLITDPGLRRQLGDAAFRKVTQGGYDIGSVAARFLRLYDEAAGATPTTTATG</sequence>
<dbReference type="PANTHER" id="PTHR12526">
    <property type="entry name" value="GLYCOSYLTRANSFERASE"/>
    <property type="match status" value="1"/>
</dbReference>
<keyword evidence="5" id="KW-1185">Reference proteome</keyword>
<proteinExistence type="predicted"/>
<dbReference type="InterPro" id="IPR001296">
    <property type="entry name" value="Glyco_trans_1"/>
</dbReference>
<evidence type="ECO:0000259" key="1">
    <source>
        <dbReference type="Pfam" id="PF00534"/>
    </source>
</evidence>
<dbReference type="GO" id="GO:0016757">
    <property type="term" value="F:glycosyltransferase activity"/>
    <property type="evidence" value="ECO:0007669"/>
    <property type="project" value="InterPro"/>
</dbReference>
<evidence type="ECO:0000313" key="3">
    <source>
        <dbReference type="EMBL" id="SSW90022.1"/>
    </source>
</evidence>
<organism evidence="3 4">
    <name type="scientific">Rhodopseudomonas pentothenatexigens</name>
    <dbReference type="NCBI Taxonomy" id="999699"/>
    <lineage>
        <taxon>Bacteria</taxon>
        <taxon>Pseudomonadati</taxon>
        <taxon>Pseudomonadota</taxon>
        <taxon>Alphaproteobacteria</taxon>
        <taxon>Hyphomicrobiales</taxon>
        <taxon>Nitrobacteraceae</taxon>
        <taxon>Rhodopseudomonas</taxon>
    </lineage>
</organism>
<dbReference type="EMBL" id="QRDT01000005">
    <property type="protein sequence ID" value="RED37997.1"/>
    <property type="molecule type" value="Genomic_DNA"/>
</dbReference>
<dbReference type="Pfam" id="PF00534">
    <property type="entry name" value="Glycos_transf_1"/>
    <property type="match status" value="1"/>
</dbReference>
<keyword evidence="3" id="KW-0808">Transferase</keyword>
<dbReference type="AlphaFoldDB" id="A0A336JKN0"/>
<dbReference type="RefSeq" id="WP_114357143.1">
    <property type="nucleotide sequence ID" value="NZ_QRDT01000005.1"/>
</dbReference>
<feature type="domain" description="Glycosyl transferase family 1" evidence="1">
    <location>
        <begin position="200"/>
        <end position="357"/>
    </location>
</feature>
<reference evidence="3 4" key="1">
    <citation type="submission" date="2017-08" db="EMBL/GenBank/DDBJ databases">
        <authorList>
            <person name="de Groot N.N."/>
        </authorList>
    </citation>
    <scope>NUCLEOTIDE SEQUENCE [LARGE SCALE GENOMIC DNA]</scope>
    <source>
        <strain evidence="3 4">JA575</strain>
    </source>
</reference>
<dbReference type="CDD" id="cd03808">
    <property type="entry name" value="GT4_CapM-like"/>
    <property type="match status" value="1"/>
</dbReference>
<dbReference type="EMBL" id="UFQQ01000005">
    <property type="protein sequence ID" value="SSW90022.1"/>
    <property type="molecule type" value="Genomic_DNA"/>
</dbReference>
<dbReference type="Gene3D" id="3.40.50.2000">
    <property type="entry name" value="Glycogen Phosphorylase B"/>
    <property type="match status" value="2"/>
</dbReference>
<reference evidence="2 5" key="2">
    <citation type="submission" date="2018-07" db="EMBL/GenBank/DDBJ databases">
        <title>Genomic Encyclopedia of Archaeal and Bacterial Type Strains, Phase II (KMG-II): from individual species to whole genera.</title>
        <authorList>
            <person name="Goeker M."/>
        </authorList>
    </citation>
    <scope>NUCLEOTIDE SEQUENCE [LARGE SCALE GENOMIC DNA]</scope>
    <source>
        <strain evidence="2 5">JA575</strain>
    </source>
</reference>
<protein>
    <submittedName>
        <fullName evidence="2">Glycosyltransferase involved in cell wall biosynthesis</fullName>
    </submittedName>
    <submittedName>
        <fullName evidence="3">Glycosyltransferase involved in cell wall bisynthesis</fullName>
    </submittedName>
</protein>
<dbReference type="OrthoDB" id="9790710at2"/>
<dbReference type="Proteomes" id="UP000252631">
    <property type="component" value="Unassembled WGS sequence"/>
</dbReference>
<evidence type="ECO:0000313" key="4">
    <source>
        <dbReference type="Proteomes" id="UP000252631"/>
    </source>
</evidence>
<name>A0A336JKN0_9BRAD</name>